<dbReference type="EMBL" id="LYXE01000069">
    <property type="protein sequence ID" value="PDV99510.1"/>
    <property type="molecule type" value="Genomic_DNA"/>
</dbReference>
<keyword evidence="4" id="KW-1185">Reference proteome</keyword>
<feature type="repeat" description="TPR" evidence="1">
    <location>
        <begin position="132"/>
        <end position="165"/>
    </location>
</feature>
<dbReference type="RefSeq" id="WP_097651830.1">
    <property type="nucleotide sequence ID" value="NZ_LYXE01000069.1"/>
</dbReference>
<evidence type="ECO:0000256" key="2">
    <source>
        <dbReference type="SAM" id="Phobius"/>
    </source>
</evidence>
<gene>
    <name evidence="3" type="ORF">A9Q02_12015</name>
</gene>
<dbReference type="Gene3D" id="1.25.40.10">
    <property type="entry name" value="Tetratricopeptide repeat domain"/>
    <property type="match status" value="2"/>
</dbReference>
<dbReference type="Proteomes" id="UP000220922">
    <property type="component" value="Unassembled WGS sequence"/>
</dbReference>
<keyword evidence="2" id="KW-0812">Transmembrane</keyword>
<accession>A0A2H3KZQ0</accession>
<evidence type="ECO:0000313" key="4">
    <source>
        <dbReference type="Proteomes" id="UP000220922"/>
    </source>
</evidence>
<keyword evidence="2" id="KW-1133">Transmembrane helix</keyword>
<dbReference type="SMART" id="SM00028">
    <property type="entry name" value="TPR"/>
    <property type="match status" value="3"/>
</dbReference>
<dbReference type="AlphaFoldDB" id="A0A2H3KZQ0"/>
<dbReference type="PANTHER" id="PTHR12558">
    <property type="entry name" value="CELL DIVISION CYCLE 16,23,27"/>
    <property type="match status" value="1"/>
</dbReference>
<protein>
    <submittedName>
        <fullName evidence="3">Uncharacterized protein</fullName>
    </submittedName>
</protein>
<dbReference type="PANTHER" id="PTHR12558:SF33">
    <property type="entry name" value="BLL7664 PROTEIN"/>
    <property type="match status" value="1"/>
</dbReference>
<feature type="repeat" description="TPR" evidence="1">
    <location>
        <begin position="98"/>
        <end position="131"/>
    </location>
</feature>
<feature type="transmembrane region" description="Helical" evidence="2">
    <location>
        <begin position="31"/>
        <end position="63"/>
    </location>
</feature>
<reference evidence="3 4" key="1">
    <citation type="submission" date="2016-05" db="EMBL/GenBank/DDBJ databases">
        <authorList>
            <person name="Lavstsen T."/>
            <person name="Jespersen J.S."/>
        </authorList>
    </citation>
    <scope>NUCLEOTIDE SEQUENCE [LARGE SCALE GENOMIC DNA]</scope>
    <source>
        <strain evidence="3 4">B7-9</strain>
    </source>
</reference>
<dbReference type="PROSITE" id="PS50005">
    <property type="entry name" value="TPR"/>
    <property type="match status" value="2"/>
</dbReference>
<evidence type="ECO:0000313" key="3">
    <source>
        <dbReference type="EMBL" id="PDV99510.1"/>
    </source>
</evidence>
<organism evidence="3 4">
    <name type="scientific">Candidatus Chloroploca asiatica</name>
    <dbReference type="NCBI Taxonomy" id="1506545"/>
    <lineage>
        <taxon>Bacteria</taxon>
        <taxon>Bacillati</taxon>
        <taxon>Chloroflexota</taxon>
        <taxon>Chloroflexia</taxon>
        <taxon>Chloroflexales</taxon>
        <taxon>Chloroflexineae</taxon>
        <taxon>Oscillochloridaceae</taxon>
        <taxon>Candidatus Chloroploca</taxon>
    </lineage>
</organism>
<evidence type="ECO:0000256" key="1">
    <source>
        <dbReference type="PROSITE-ProRule" id="PRU00339"/>
    </source>
</evidence>
<comment type="caution">
    <text evidence="3">The sequence shown here is derived from an EMBL/GenBank/DDBJ whole genome shotgun (WGS) entry which is preliminary data.</text>
</comment>
<dbReference type="InterPro" id="IPR019734">
    <property type="entry name" value="TPR_rpt"/>
</dbReference>
<proteinExistence type="predicted"/>
<dbReference type="SUPFAM" id="SSF48452">
    <property type="entry name" value="TPR-like"/>
    <property type="match status" value="1"/>
</dbReference>
<dbReference type="InterPro" id="IPR011990">
    <property type="entry name" value="TPR-like_helical_dom_sf"/>
</dbReference>
<keyword evidence="1" id="KW-0802">TPR repeat</keyword>
<keyword evidence="2" id="KW-0472">Membrane</keyword>
<sequence length="288" mass="31342">MSSQARKSWPTLPTGQPFNWLGKQLLLVPEAVLLLVVLLFHVLLGGSLLTALIGLALVLYLVLRLSLLGMARQAVTTASYARAEQVLAWLLRLYPYSADAYALQGATLLARGQSEAAIMAFQRAIALFPAHPELHATLSAALLDTGLFHEARQAATQALELNPRSASAYLQLAGIEEQLGKPIATIEMLLRSGLAVHPLPPDEAALRCALIGLLLNQQRSQEARQMLTLIEPLLPACPAPQRADIHFYLGTLLNAIDAPEQARLHFEQSTQIDPRGRHAADAWRAGRQ</sequence>
<name>A0A2H3KZQ0_9CHLR</name>
<dbReference type="Pfam" id="PF14559">
    <property type="entry name" value="TPR_19"/>
    <property type="match status" value="1"/>
</dbReference>